<evidence type="ECO:0000256" key="5">
    <source>
        <dbReference type="ARBA" id="ARBA00022927"/>
    </source>
</evidence>
<name>A0AAF0EJ47_9BASI</name>
<comment type="similarity">
    <text evidence="2">Belongs to the COG4 family.</text>
</comment>
<dbReference type="Gene3D" id="1.20.58.1970">
    <property type="match status" value="1"/>
</dbReference>
<evidence type="ECO:0000259" key="10">
    <source>
        <dbReference type="SMART" id="SM00762"/>
    </source>
</evidence>
<reference evidence="11" key="1">
    <citation type="submission" date="2023-03" db="EMBL/GenBank/DDBJ databases">
        <title>Mating type loci evolution in Malassezia.</title>
        <authorList>
            <person name="Coelho M.A."/>
        </authorList>
    </citation>
    <scope>NUCLEOTIDE SEQUENCE</scope>
    <source>
        <strain evidence="11">CBS 12830</strain>
    </source>
</reference>
<dbReference type="Pfam" id="PF08318">
    <property type="entry name" value="COG4_m"/>
    <property type="match status" value="1"/>
</dbReference>
<dbReference type="InterPro" id="IPR013167">
    <property type="entry name" value="COG4_M"/>
</dbReference>
<evidence type="ECO:0000313" key="12">
    <source>
        <dbReference type="Proteomes" id="UP001214415"/>
    </source>
</evidence>
<dbReference type="SMART" id="SM00762">
    <property type="entry name" value="Cog4"/>
    <property type="match status" value="1"/>
</dbReference>
<dbReference type="Pfam" id="PF20663">
    <property type="entry name" value="COG4_N"/>
    <property type="match status" value="1"/>
</dbReference>
<feature type="domain" description="COG4 transport protein middle alpha-helical bundle" evidence="10">
    <location>
        <begin position="167"/>
        <end position="472"/>
    </location>
</feature>
<feature type="region of interest" description="Disordered" evidence="9">
    <location>
        <begin position="313"/>
        <end position="334"/>
    </location>
</feature>
<evidence type="ECO:0000256" key="2">
    <source>
        <dbReference type="ARBA" id="ARBA00009215"/>
    </source>
</evidence>
<dbReference type="PANTHER" id="PTHR24016">
    <property type="entry name" value="CONSERVED OLIGOMERIC GOLGI COMPLEX SUBUNIT 4"/>
    <property type="match status" value="1"/>
</dbReference>
<dbReference type="Pfam" id="PF20662">
    <property type="entry name" value="COG4_C"/>
    <property type="match status" value="1"/>
</dbReference>
<dbReference type="InterPro" id="IPR048680">
    <property type="entry name" value="COG4_N"/>
</dbReference>
<proteinExistence type="inferred from homology"/>
<organism evidence="11 12">
    <name type="scientific">Malassezia equina</name>
    <dbReference type="NCBI Taxonomy" id="1381935"/>
    <lineage>
        <taxon>Eukaryota</taxon>
        <taxon>Fungi</taxon>
        <taxon>Dikarya</taxon>
        <taxon>Basidiomycota</taxon>
        <taxon>Ustilaginomycotina</taxon>
        <taxon>Malasseziomycetes</taxon>
        <taxon>Malasseziales</taxon>
        <taxon>Malasseziaceae</taxon>
        <taxon>Malassezia</taxon>
    </lineage>
</organism>
<comment type="subcellular location">
    <subcellularLocation>
        <location evidence="1">Golgi apparatus membrane</location>
        <topology evidence="1">Peripheral membrane protein</topology>
    </subcellularLocation>
</comment>
<keyword evidence="7" id="KW-0472">Membrane</keyword>
<evidence type="ECO:0000313" key="11">
    <source>
        <dbReference type="EMBL" id="WFD23057.1"/>
    </source>
</evidence>
<keyword evidence="12" id="KW-1185">Reference proteome</keyword>
<dbReference type="GO" id="GO:0000139">
    <property type="term" value="C:Golgi membrane"/>
    <property type="evidence" value="ECO:0007669"/>
    <property type="project" value="UniProtKB-SubCell"/>
</dbReference>
<evidence type="ECO:0000256" key="4">
    <source>
        <dbReference type="ARBA" id="ARBA00022448"/>
    </source>
</evidence>
<dbReference type="GO" id="GO:0015031">
    <property type="term" value="P:protein transport"/>
    <property type="evidence" value="ECO:0007669"/>
    <property type="project" value="UniProtKB-KW"/>
</dbReference>
<dbReference type="Proteomes" id="UP001214415">
    <property type="component" value="Chromosome 3"/>
</dbReference>
<dbReference type="InterPro" id="IPR048682">
    <property type="entry name" value="COG4"/>
</dbReference>
<accession>A0AAF0EJ47</accession>
<dbReference type="EMBL" id="CP119902">
    <property type="protein sequence ID" value="WFD23057.1"/>
    <property type="molecule type" value="Genomic_DNA"/>
</dbReference>
<evidence type="ECO:0000256" key="1">
    <source>
        <dbReference type="ARBA" id="ARBA00004395"/>
    </source>
</evidence>
<dbReference type="PANTHER" id="PTHR24016:SF0">
    <property type="entry name" value="CONSERVED OLIGOMERIC GOLGI COMPLEX SUBUNIT 4"/>
    <property type="match status" value="1"/>
</dbReference>
<evidence type="ECO:0000256" key="6">
    <source>
        <dbReference type="ARBA" id="ARBA00023034"/>
    </source>
</evidence>
<dbReference type="AlphaFoldDB" id="A0AAF0EJ47"/>
<gene>
    <name evidence="11" type="primary">COG4</name>
    <name evidence="11" type="ORF">MEQU1_001741</name>
</gene>
<protein>
    <recommendedName>
        <fullName evidence="3">Conserved oligomeric Golgi complex subunit 4</fullName>
    </recommendedName>
    <alternativeName>
        <fullName evidence="8">Component of oligomeric Golgi complex 4</fullName>
    </alternativeName>
</protein>
<keyword evidence="4" id="KW-0813">Transport</keyword>
<evidence type="ECO:0000256" key="9">
    <source>
        <dbReference type="SAM" id="MobiDB-lite"/>
    </source>
</evidence>
<evidence type="ECO:0000256" key="7">
    <source>
        <dbReference type="ARBA" id="ARBA00023136"/>
    </source>
</evidence>
<keyword evidence="5" id="KW-0653">Protein transport</keyword>
<evidence type="ECO:0000256" key="3">
    <source>
        <dbReference type="ARBA" id="ARBA00020975"/>
    </source>
</evidence>
<evidence type="ECO:0000256" key="8">
    <source>
        <dbReference type="ARBA" id="ARBA00031340"/>
    </source>
</evidence>
<dbReference type="InterPro" id="IPR048684">
    <property type="entry name" value="COG4_C"/>
</dbReference>
<sequence length="740" mass="83033">MVTAAEGVHLALAELDAAQTVREKRCHAIMDEARHQMTGMRSHIDAQVLPVLHESSSQAQTLAQRCQPAADVARALYDDMYALQEEKKRIECAIDWCTEAILLRASLAGLAEALDRLDWDACIEHCRAALGVRDPVLHCTFAKTVVVCDRSSQQPSSMFPEAPAQTLQTLRHRLIEKITRHFEHHTQERNEEEATRFLGYFAAIDAHWDGLRAYSPMFYATLWTALFEHLAVFISKHQPVVDRLLSGPGHPHFAEGVLPELAHIWTGLGQDILAAWRQHRQIAHLLAQVQETPLVTLDIIRAQPFQPGRIFGAEDPRHGGRTASPASRPATPVPPATAIMPSLEPLLTECASMGAQWALFSQFLYRSMGAKAAHEQAAALEDTLHSCWGTEFLPLQLFALRASIQQVHKLEIPDLQARPYGSSLPDDMFFALRTVWTRALSTSSLYVAEKLFTQALSLLESDYVEVIVLRMDACRRTLNLTGLVEGPRRLAAAREVRAVMCVYLNALDVSAVYAERLMTDMAQPSFLEPYFDAQSVDHGPSDLARAQSTVVMLEGLVSKLRSAISFEVQELFATLLETRLRSAMVENMRDVRYMLDEESYALANEQAGFVSRVSAAFEPLIHGYREPLTESNYAALFNIALDMLVQEWERTIFTLTFTELGALRFDKDLRSILGFMADHTPWGIRDKFLRLQQISYVLNMDDEELETMDVYEAGITAGMTWQLSPTEVQSVRAQRVSPTS</sequence>
<keyword evidence="6" id="KW-0333">Golgi apparatus</keyword>